<keyword evidence="1" id="KW-1133">Transmembrane helix</keyword>
<evidence type="ECO:0000313" key="2">
    <source>
        <dbReference type="EMBL" id="KAF6032813.1"/>
    </source>
</evidence>
<evidence type="ECO:0000256" key="1">
    <source>
        <dbReference type="SAM" id="Phobius"/>
    </source>
</evidence>
<evidence type="ECO:0000313" key="3">
    <source>
        <dbReference type="Proteomes" id="UP000593567"/>
    </source>
</evidence>
<protein>
    <submittedName>
        <fullName evidence="2">Uncharacterized protein</fullName>
    </submittedName>
</protein>
<keyword evidence="1" id="KW-0472">Membrane</keyword>
<reference evidence="2" key="1">
    <citation type="submission" date="2020-06" db="EMBL/GenBank/DDBJ databases">
        <title>Draft genome of Bugula neritina, a colonial animal packing powerful symbionts and potential medicines.</title>
        <authorList>
            <person name="Rayko M."/>
        </authorList>
    </citation>
    <scope>NUCLEOTIDE SEQUENCE [LARGE SCALE GENOMIC DNA]</scope>
    <source>
        <strain evidence="2">Kwan_BN1</strain>
    </source>
</reference>
<dbReference type="OrthoDB" id="6414280at2759"/>
<dbReference type="Proteomes" id="UP000593567">
    <property type="component" value="Unassembled WGS sequence"/>
</dbReference>
<dbReference type="PANTHER" id="PTHR31389:SF4">
    <property type="entry name" value="LD39211P"/>
    <property type="match status" value="1"/>
</dbReference>
<dbReference type="PANTHER" id="PTHR31389">
    <property type="entry name" value="LD39211P"/>
    <property type="match status" value="1"/>
</dbReference>
<gene>
    <name evidence="2" type="ORF">EB796_008858</name>
</gene>
<sequence>MEITKRLLRTKQILIFITSGLFIFGTSWFASHPEVHPIVPEYHRVISVPVIEPFPYETRELLDKFDLQTDSTILTGSLEAADMMEFEKPTWQLDFPFWANKNSPAIVTAVFDTDGFERLLKMIFTVQQYAPENHLAIFDMVSSPSRREAKKSIGEFKTRETLETYCNLTQVCSIHSTSPFSLPHIPKYISREAYGAYKPIFIQKILNDFPMVLWMDSEGFVWPTGLQKVWNRTRLHQVSTYQLANNCAASSYTFKKMMPYFGMRVEDLRFDHMIESGSYAFLRTSDDISPLLHLWLNCSLTESCIKPIGCDSRNCLHSCKNVQPRFSYIGCHKYETSALSASLKKLNYKSYTAPHDEYPLVKHNGITSADLGFNITIIKYNISSERHRIQKAKNRRKVNILT</sequence>
<name>A0A7J7K3N2_BUGNE</name>
<accession>A0A7J7K3N2</accession>
<feature type="transmembrane region" description="Helical" evidence="1">
    <location>
        <begin position="12"/>
        <end position="30"/>
    </location>
</feature>
<proteinExistence type="predicted"/>
<keyword evidence="1" id="KW-0812">Transmembrane</keyword>
<comment type="caution">
    <text evidence="2">The sequence shown here is derived from an EMBL/GenBank/DDBJ whole genome shotgun (WGS) entry which is preliminary data.</text>
</comment>
<organism evidence="2 3">
    <name type="scientific">Bugula neritina</name>
    <name type="common">Brown bryozoan</name>
    <name type="synonym">Sertularia neritina</name>
    <dbReference type="NCBI Taxonomy" id="10212"/>
    <lineage>
        <taxon>Eukaryota</taxon>
        <taxon>Metazoa</taxon>
        <taxon>Spiralia</taxon>
        <taxon>Lophotrochozoa</taxon>
        <taxon>Bryozoa</taxon>
        <taxon>Gymnolaemata</taxon>
        <taxon>Cheilostomatida</taxon>
        <taxon>Flustrina</taxon>
        <taxon>Buguloidea</taxon>
        <taxon>Bugulidae</taxon>
        <taxon>Bugula</taxon>
    </lineage>
</organism>
<keyword evidence="3" id="KW-1185">Reference proteome</keyword>
<dbReference type="EMBL" id="VXIV02001473">
    <property type="protein sequence ID" value="KAF6032813.1"/>
    <property type="molecule type" value="Genomic_DNA"/>
</dbReference>
<dbReference type="AlphaFoldDB" id="A0A7J7K3N2"/>